<dbReference type="EMBL" id="VSSQ01031003">
    <property type="protein sequence ID" value="MPM81738.1"/>
    <property type="molecule type" value="Genomic_DNA"/>
</dbReference>
<accession>A0A645CY33</accession>
<proteinExistence type="predicted"/>
<gene>
    <name evidence="1" type="ORF">SDC9_128795</name>
</gene>
<sequence length="118" mass="12402">MGNGSGQFDVAHTLAAHLGPGNLHAAAVADLTLITDLLILAAVALPVLGGPKNLFAEQAIPFRLQSTVVDRLRLLDFAVGPLQNLLRRGHADLNGIKSNIVAGSSVNHMVSSYHDSEF</sequence>
<organism evidence="1">
    <name type="scientific">bioreactor metagenome</name>
    <dbReference type="NCBI Taxonomy" id="1076179"/>
    <lineage>
        <taxon>unclassified sequences</taxon>
        <taxon>metagenomes</taxon>
        <taxon>ecological metagenomes</taxon>
    </lineage>
</organism>
<reference evidence="1" key="1">
    <citation type="submission" date="2019-08" db="EMBL/GenBank/DDBJ databases">
        <authorList>
            <person name="Kucharzyk K."/>
            <person name="Murdoch R.W."/>
            <person name="Higgins S."/>
            <person name="Loffler F."/>
        </authorList>
    </citation>
    <scope>NUCLEOTIDE SEQUENCE</scope>
</reference>
<evidence type="ECO:0000313" key="1">
    <source>
        <dbReference type="EMBL" id="MPM81738.1"/>
    </source>
</evidence>
<name>A0A645CY33_9ZZZZ</name>
<dbReference type="AlphaFoldDB" id="A0A645CY33"/>
<protein>
    <submittedName>
        <fullName evidence="1">Uncharacterized protein</fullName>
    </submittedName>
</protein>
<comment type="caution">
    <text evidence="1">The sequence shown here is derived from an EMBL/GenBank/DDBJ whole genome shotgun (WGS) entry which is preliminary data.</text>
</comment>